<dbReference type="InterPro" id="IPR035085">
    <property type="entry name" value="Urocanase_Rossmann-like"/>
</dbReference>
<evidence type="ECO:0000313" key="15">
    <source>
        <dbReference type="Proteomes" id="UP000287033"/>
    </source>
</evidence>
<keyword evidence="6" id="KW-0805">Transcription regulation</keyword>
<dbReference type="OrthoDB" id="6277246at2759"/>
<reference evidence="14 15" key="1">
    <citation type="journal article" date="2018" name="Nat. Ecol. Evol.">
        <title>Shark genomes provide insights into elasmobranch evolution and the origin of vertebrates.</title>
        <authorList>
            <person name="Hara Y"/>
            <person name="Yamaguchi K"/>
            <person name="Onimaru K"/>
            <person name="Kadota M"/>
            <person name="Koyanagi M"/>
            <person name="Keeley SD"/>
            <person name="Tatsumi K"/>
            <person name="Tanaka K"/>
            <person name="Motone F"/>
            <person name="Kageyama Y"/>
            <person name="Nozu R"/>
            <person name="Adachi N"/>
            <person name="Nishimura O"/>
            <person name="Nakagawa R"/>
            <person name="Tanegashima C"/>
            <person name="Kiyatake I"/>
            <person name="Matsumoto R"/>
            <person name="Murakumo K"/>
            <person name="Nishida K"/>
            <person name="Terakita A"/>
            <person name="Kuratani S"/>
            <person name="Sato K"/>
            <person name="Hyodo S Kuraku.S."/>
        </authorList>
    </citation>
    <scope>NUCLEOTIDE SEQUENCE [LARGE SCALE GENOMIC DNA]</scope>
</reference>
<accession>A0A401T5F2</accession>
<feature type="domain" description="C2H2-type" evidence="13">
    <location>
        <begin position="1015"/>
        <end position="1042"/>
    </location>
</feature>
<proteinExistence type="predicted"/>
<feature type="domain" description="C2H2-type" evidence="13">
    <location>
        <begin position="955"/>
        <end position="984"/>
    </location>
</feature>
<evidence type="ECO:0000256" key="3">
    <source>
        <dbReference type="ARBA" id="ARBA00022737"/>
    </source>
</evidence>
<feature type="region of interest" description="Disordered" evidence="12">
    <location>
        <begin position="824"/>
        <end position="887"/>
    </location>
</feature>
<keyword evidence="15" id="KW-1185">Reference proteome</keyword>
<dbReference type="FunFam" id="3.30.160.60:FF:000032">
    <property type="entry name" value="Krueppel-like factor 4"/>
    <property type="match status" value="1"/>
</dbReference>
<protein>
    <recommendedName>
        <fullName evidence="10">Urocanate hydratase</fullName>
    </recommendedName>
</protein>
<sequence length="1597" mass="171109">MNPLLVELCSGLPLQPLPPNRGRNSSLPHAPVRTPNLTLDDEKVALRNALRYFPSNLHSLLAPEFVTELREFGHIYMYRFCPQIDMRSYPISQYPCKTKAAAAIMHMIMNNLDPHVAQFPQELVTYGGNGQVFSNWAQFHLVMYYLSQMTEQQTLVMYSGHPQGLFPSLRNAPRVVLTNGMVIPNYSSRDEYEKLFAMGVTMYGQMTAGSYCYIGPQGIVHGTVVDEAALTKRHQQGWLMQISDSLDQCITQIREARQKKTALSLGYHGNVVDLWERLVQECEQTGELLVDLGSDQTSCHNPFSGGYYPAQLTFEAANQMMHTDPKTFRSLVQESLRRQVTAINKLSEKGMFFWDYGNAFLLEAKRAGADVEKAGGGKLEFKFPSYVQHIMGDIFSLGFGPFRWVCTSADPADLMETDVIATGVLEEITHEAETSSYVKQQYADNIRWIRQAAKHNMVVGSQARILYSDQKGRVKIAVAINRAIAAGKITAPVVISRDHHDVSGTDSPFRETSNIYDGSAFCADMAVQNAIGDSFRGATWVALHNGGGVGWGEVVNGGFGLVLDGSAEAEERAKMMLNWDVSNGPPGSRSRSGRGPLIQAGFSVPPPRPEPFPAGAAGRPGMEQQGLGPGPGLGLDYQQLRQTERAGGEELVAGGGAPGLQAQAGAVGEGGPAASLSLFPAAAGGEPGARAEPEIFVVFNLAGETELELGREPGEAEAQGGGLALGPGLEPEPGPRVTAASQESHLRLEAEPPPPPPPAVPAECPGLLLEPPVGSGLPGDGAGASASASPGSLSGTITINNRNLLVRIENGLLILAAPGEVAGPAATGEEPSPGPAPAQAQAQAAAYPGGESGLAPEAGPRHLLPEQPLPAPPGLGDSSSLGLECGPGPASGTSYGDLILTESGDVLMKLSEGLGLGRGKASGPVYQCPEHDCREAFDKKHRLKVHLLSHSPRPFRCTVPGCEWAFTTSYKLKRHLHSHGKLRPFGCQAERCGKRFTTVYNLKAHMKAHVQELAFVCEVCSQPFATALKLSGHRRSHFEPQRPFKCDVPGCEKTFITISALGSHNRSHFRDQEHFTCSFPGCDKRYDKACRLKIHLRSHTGERPFICDFDGCGWSFTCMSKLLRHKRTHEDDRRFVCPVDGCGKSFTRAEHLKGHSITHLGTRPFVCPVEGCEARFSARSSLYIHSKKHLEDAEKVKTRCPLSNCSKFFNSKHSIKAHMMKQHNISSDLFSQLEMTGSLTPSSELTSPSQGDLSNVDIASLFTTVPVNPVSISPDISLVSSGILTIDAASVGSSLGGAVSVNSNAMAQSSDPLIVATADMSHTIDSTLGLTTGVLQANSLNLEGVQPVSTEGLGSLSTLSMRSTGSCQDLQGLSSSGALTPSSSLGASHVPELLTPTKVERHMLSVSDMMSQQETNKVVTQFVFSNLNPAAGNFSTQKELELNMVSCCPFLESGGSARTDYRAIQLAKKKKQKGAGGNMENVNSAGQSKKTNRGQATPSAAVSQNSRFGNVILPAGGLTIRDPTTGAPYVQTQLLQDDPSSDGDLAFQLSAQSPTSHSQLTVDLPVNILQEPHPSAEDDSANGSQFTGSTINLQDLE</sequence>
<dbReference type="STRING" id="137246.A0A401T5F2"/>
<feature type="compositionally biased region" description="Polar residues" evidence="12">
    <location>
        <begin position="1581"/>
        <end position="1597"/>
    </location>
</feature>
<dbReference type="FunFam" id="3.40.1770.10:FF:000003">
    <property type="entry name" value="Urocanate hydratase 1"/>
    <property type="match status" value="1"/>
</dbReference>
<dbReference type="Gene3D" id="3.30.160.60">
    <property type="entry name" value="Classic Zinc Finger"/>
    <property type="match status" value="7"/>
</dbReference>
<dbReference type="OMA" id="IRWIRQA"/>
<organism evidence="14 15">
    <name type="scientific">Chiloscyllium punctatum</name>
    <name type="common">Brownbanded bambooshark</name>
    <name type="synonym">Hemiscyllium punctatum</name>
    <dbReference type="NCBI Taxonomy" id="137246"/>
    <lineage>
        <taxon>Eukaryota</taxon>
        <taxon>Metazoa</taxon>
        <taxon>Chordata</taxon>
        <taxon>Craniata</taxon>
        <taxon>Vertebrata</taxon>
        <taxon>Chondrichthyes</taxon>
        <taxon>Elasmobranchii</taxon>
        <taxon>Galeomorphii</taxon>
        <taxon>Galeoidea</taxon>
        <taxon>Orectolobiformes</taxon>
        <taxon>Hemiscylliidae</taxon>
        <taxon>Chiloscyllium</taxon>
    </lineage>
</organism>
<evidence type="ECO:0000256" key="4">
    <source>
        <dbReference type="ARBA" id="ARBA00022771"/>
    </source>
</evidence>
<dbReference type="EMBL" id="BEZZ01001074">
    <property type="protein sequence ID" value="GCC37878.1"/>
    <property type="molecule type" value="Genomic_DNA"/>
</dbReference>
<feature type="compositionally biased region" description="Low complexity" evidence="12">
    <location>
        <begin position="584"/>
        <end position="596"/>
    </location>
</feature>
<dbReference type="Pfam" id="PF00096">
    <property type="entry name" value="zf-C2H2"/>
    <property type="match status" value="3"/>
</dbReference>
<dbReference type="Gene3D" id="3.40.50.10730">
    <property type="entry name" value="Urocanase like domains"/>
    <property type="match status" value="1"/>
</dbReference>
<dbReference type="SMART" id="SM00355">
    <property type="entry name" value="ZnF_C2H2"/>
    <property type="match status" value="10"/>
</dbReference>
<dbReference type="Gene3D" id="3.40.1770.10">
    <property type="entry name" value="Urocanase superfamily"/>
    <property type="match status" value="2"/>
</dbReference>
<feature type="compositionally biased region" description="Low complexity" evidence="12">
    <location>
        <begin position="783"/>
        <end position="795"/>
    </location>
</feature>
<feature type="region of interest" description="Disordered" evidence="12">
    <location>
        <begin position="1534"/>
        <end position="1557"/>
    </location>
</feature>
<feature type="compositionally biased region" description="Low complexity" evidence="12">
    <location>
        <begin position="824"/>
        <end position="849"/>
    </location>
</feature>
<feature type="compositionally biased region" description="Polar residues" evidence="12">
    <location>
        <begin position="1480"/>
        <end position="1503"/>
    </location>
</feature>
<keyword evidence="4 11" id="KW-0863">Zinc-finger</keyword>
<dbReference type="PROSITE" id="PS01233">
    <property type="entry name" value="UROCANASE"/>
    <property type="match status" value="1"/>
</dbReference>
<feature type="domain" description="C2H2-type" evidence="13">
    <location>
        <begin position="1135"/>
        <end position="1164"/>
    </location>
</feature>
<dbReference type="InterPro" id="IPR036190">
    <property type="entry name" value="Urocanase_sf"/>
</dbReference>
<evidence type="ECO:0000256" key="5">
    <source>
        <dbReference type="ARBA" id="ARBA00022833"/>
    </source>
</evidence>
<keyword evidence="9" id="KW-0456">Lyase</keyword>
<evidence type="ECO:0000256" key="11">
    <source>
        <dbReference type="PROSITE-ProRule" id="PRU00042"/>
    </source>
</evidence>
<feature type="domain" description="C2H2-type" evidence="13">
    <location>
        <begin position="926"/>
        <end position="951"/>
    </location>
</feature>
<dbReference type="FunFam" id="3.30.160.60:FF:000872">
    <property type="entry name" value="zinc finger X-linked protein ZXDB"/>
    <property type="match status" value="1"/>
</dbReference>
<evidence type="ECO:0000256" key="2">
    <source>
        <dbReference type="ARBA" id="ARBA00022723"/>
    </source>
</evidence>
<evidence type="ECO:0000256" key="12">
    <source>
        <dbReference type="SAM" id="MobiDB-lite"/>
    </source>
</evidence>
<feature type="region of interest" description="Disordered" evidence="12">
    <location>
        <begin position="1469"/>
        <end position="1503"/>
    </location>
</feature>
<dbReference type="Pfam" id="PF13912">
    <property type="entry name" value="zf-C2H2_6"/>
    <property type="match status" value="1"/>
</dbReference>
<name>A0A401T5F2_CHIPU</name>
<dbReference type="PANTHER" id="PTHR12216:SF3">
    <property type="entry name" value="UROCANATE HYDRATASE"/>
    <property type="match status" value="1"/>
</dbReference>
<evidence type="ECO:0000259" key="13">
    <source>
        <dbReference type="PROSITE" id="PS50157"/>
    </source>
</evidence>
<evidence type="ECO:0000256" key="9">
    <source>
        <dbReference type="ARBA" id="ARBA00023239"/>
    </source>
</evidence>
<gene>
    <name evidence="14" type="ORF">chiPu_0016386</name>
</gene>
<evidence type="ECO:0000256" key="8">
    <source>
        <dbReference type="ARBA" id="ARBA00023163"/>
    </source>
</evidence>
<keyword evidence="3" id="KW-0677">Repeat</keyword>
<feature type="domain" description="C2H2-type" evidence="13">
    <location>
        <begin position="1044"/>
        <end position="1073"/>
    </location>
</feature>
<comment type="cofactor">
    <cofactor evidence="1">
        <name>NAD(+)</name>
        <dbReference type="ChEBI" id="CHEBI:57540"/>
    </cofactor>
</comment>
<dbReference type="Pfam" id="PF17391">
    <property type="entry name" value="Urocanase_N"/>
    <property type="match status" value="1"/>
</dbReference>
<feature type="domain" description="C2H2-type" evidence="13">
    <location>
        <begin position="1105"/>
        <end position="1134"/>
    </location>
</feature>
<dbReference type="FunFam" id="3.30.160.60:FF:000125">
    <property type="entry name" value="Putative zinc finger protein 143"/>
    <property type="match status" value="2"/>
</dbReference>
<dbReference type="InterPro" id="IPR035401">
    <property type="entry name" value="Urocanase_C"/>
</dbReference>
<dbReference type="GO" id="GO:0008270">
    <property type="term" value="F:zinc ion binding"/>
    <property type="evidence" value="ECO:0007669"/>
    <property type="project" value="UniProtKB-KW"/>
</dbReference>
<dbReference type="Pfam" id="PF17392">
    <property type="entry name" value="Urocanase_C"/>
    <property type="match status" value="1"/>
</dbReference>
<dbReference type="SUPFAM" id="SSF111326">
    <property type="entry name" value="Urocanase"/>
    <property type="match status" value="1"/>
</dbReference>
<dbReference type="InterPro" id="IPR035400">
    <property type="entry name" value="Urocanase_N"/>
</dbReference>
<feature type="domain" description="C2H2-type" evidence="13">
    <location>
        <begin position="1165"/>
        <end position="1194"/>
    </location>
</feature>
<dbReference type="SUPFAM" id="SSF57667">
    <property type="entry name" value="beta-beta-alpha zinc fingers"/>
    <property type="match status" value="4"/>
</dbReference>
<dbReference type="GO" id="GO:0016153">
    <property type="term" value="F:urocanate hydratase activity"/>
    <property type="evidence" value="ECO:0007669"/>
    <property type="project" value="InterPro"/>
</dbReference>
<dbReference type="PANTHER" id="PTHR12216">
    <property type="entry name" value="UROCANATE HYDRATASE"/>
    <property type="match status" value="1"/>
</dbReference>
<comment type="caution">
    <text evidence="14">The sequence shown here is derived from an EMBL/GenBank/DDBJ whole genome shotgun (WGS) entry which is preliminary data.</text>
</comment>
<dbReference type="InterPro" id="IPR038364">
    <property type="entry name" value="Urocanase_central_sf"/>
</dbReference>
<dbReference type="InterPro" id="IPR036236">
    <property type="entry name" value="Znf_C2H2_sf"/>
</dbReference>
<dbReference type="Pfam" id="PF01175">
    <property type="entry name" value="Urocanase"/>
    <property type="match status" value="1"/>
</dbReference>
<feature type="region of interest" description="Disordered" evidence="12">
    <location>
        <begin position="1570"/>
        <end position="1597"/>
    </location>
</feature>
<evidence type="ECO:0000256" key="10">
    <source>
        <dbReference type="ARBA" id="ARBA00070010"/>
    </source>
</evidence>
<dbReference type="InterPro" id="IPR023636">
    <property type="entry name" value="Urocanase_CS"/>
</dbReference>
<feature type="compositionally biased region" description="Pro residues" evidence="12">
    <location>
        <begin position="751"/>
        <end position="760"/>
    </location>
</feature>
<evidence type="ECO:0000256" key="6">
    <source>
        <dbReference type="ARBA" id="ARBA00023015"/>
    </source>
</evidence>
<dbReference type="PROSITE" id="PS50157">
    <property type="entry name" value="ZINC_FINGER_C2H2_2"/>
    <property type="match status" value="9"/>
</dbReference>
<keyword evidence="8" id="KW-0804">Transcription</keyword>
<dbReference type="GO" id="GO:0006548">
    <property type="term" value="P:L-histidine catabolic process"/>
    <property type="evidence" value="ECO:0007669"/>
    <property type="project" value="TreeGrafter"/>
</dbReference>
<feature type="domain" description="C2H2-type" evidence="13">
    <location>
        <begin position="985"/>
        <end position="1014"/>
    </location>
</feature>
<keyword evidence="5" id="KW-0862">Zinc</keyword>
<evidence type="ECO:0000313" key="14">
    <source>
        <dbReference type="EMBL" id="GCC37878.1"/>
    </source>
</evidence>
<dbReference type="InterPro" id="IPR013087">
    <property type="entry name" value="Znf_C2H2_type"/>
</dbReference>
<feature type="compositionally biased region" description="Low complexity" evidence="12">
    <location>
        <begin position="613"/>
        <end position="626"/>
    </location>
</feature>
<keyword evidence="2" id="KW-0479">Metal-binding</keyword>
<evidence type="ECO:0000256" key="7">
    <source>
        <dbReference type="ARBA" id="ARBA00023027"/>
    </source>
</evidence>
<evidence type="ECO:0000256" key="1">
    <source>
        <dbReference type="ARBA" id="ARBA00001911"/>
    </source>
</evidence>
<dbReference type="Proteomes" id="UP000287033">
    <property type="component" value="Unassembled WGS sequence"/>
</dbReference>
<feature type="region of interest" description="Disordered" evidence="12">
    <location>
        <begin position="711"/>
        <end position="796"/>
    </location>
</feature>
<dbReference type="InterPro" id="IPR023637">
    <property type="entry name" value="Urocanase-like"/>
</dbReference>
<feature type="region of interest" description="Disordered" evidence="12">
    <location>
        <begin position="581"/>
        <end position="636"/>
    </location>
</feature>
<keyword evidence="7" id="KW-0520">NAD</keyword>
<dbReference type="PROSITE" id="PS00028">
    <property type="entry name" value="ZINC_FINGER_C2H2_1"/>
    <property type="match status" value="10"/>
</dbReference>
<dbReference type="FunFam" id="3.40.1770.10:FF:000002">
    <property type="entry name" value="Urocanate hydratase 1"/>
    <property type="match status" value="1"/>
</dbReference>
<feature type="domain" description="C2H2-type" evidence="13">
    <location>
        <begin position="1075"/>
        <end position="1104"/>
    </location>
</feature>